<accession>A0A5E4G221</accession>
<dbReference type="Proteomes" id="UP000327085">
    <property type="component" value="Chromosome 2"/>
</dbReference>
<evidence type="ECO:0000313" key="2">
    <source>
        <dbReference type="EMBL" id="KAI5343111.1"/>
    </source>
</evidence>
<name>A0A5E4G221_PRUDU</name>
<protein>
    <submittedName>
        <fullName evidence="3">Uncharacterized protein</fullName>
    </submittedName>
</protein>
<feature type="transmembrane region" description="Helical" evidence="1">
    <location>
        <begin position="101"/>
        <end position="126"/>
    </location>
</feature>
<dbReference type="AlphaFoldDB" id="A0A5E4G221"/>
<dbReference type="Gramene" id="VVA33662">
    <property type="protein sequence ID" value="VVA33662"/>
    <property type="gene ID" value="Prudul26B021570"/>
</dbReference>
<dbReference type="InParanoid" id="A0A5E4G221"/>
<reference evidence="4" key="2">
    <citation type="journal article" date="2020" name="Plant J.">
        <title>Transposons played a major role in the diversification between the closely related almond and peach genomes: results from the almond genome sequence.</title>
        <authorList>
            <person name="Alioto T."/>
            <person name="Alexiou K.G."/>
            <person name="Bardil A."/>
            <person name="Barteri F."/>
            <person name="Castanera R."/>
            <person name="Cruz F."/>
            <person name="Dhingra A."/>
            <person name="Duval H."/>
            <person name="Fernandez I Marti A."/>
            <person name="Frias L."/>
            <person name="Galan B."/>
            <person name="Garcia J.L."/>
            <person name="Howad W."/>
            <person name="Gomez-Garrido J."/>
            <person name="Gut M."/>
            <person name="Julca I."/>
            <person name="Morata J."/>
            <person name="Puigdomenech P."/>
            <person name="Ribeca P."/>
            <person name="Rubio Cabetas M.J."/>
            <person name="Vlasova A."/>
            <person name="Wirthensohn M."/>
            <person name="Garcia-Mas J."/>
            <person name="Gabaldon T."/>
            <person name="Casacuberta J.M."/>
            <person name="Arus P."/>
        </authorList>
    </citation>
    <scope>NUCLEOTIDE SEQUENCE [LARGE SCALE GENOMIC DNA]</scope>
    <source>
        <strain evidence="4">cv. Texas</strain>
    </source>
</reference>
<keyword evidence="1" id="KW-0472">Membrane</keyword>
<dbReference type="EMBL" id="CABIKO010000298">
    <property type="protein sequence ID" value="VVA33662.1"/>
    <property type="molecule type" value="Genomic_DNA"/>
</dbReference>
<proteinExistence type="predicted"/>
<evidence type="ECO:0000313" key="3">
    <source>
        <dbReference type="EMBL" id="VVA33662.1"/>
    </source>
</evidence>
<reference evidence="2 5" key="3">
    <citation type="journal article" date="2022" name="G3 (Bethesda)">
        <title>Whole-genome sequence and methylome profiling of the almond [Prunus dulcis (Mill.) D.A. Webb] cultivar 'Nonpareil'.</title>
        <authorList>
            <person name="D'Amico-Willman K.M."/>
            <person name="Ouma W.Z."/>
            <person name="Meulia T."/>
            <person name="Sideli G.M."/>
            <person name="Gradziel T.M."/>
            <person name="Fresnedo-Ramirez J."/>
        </authorList>
    </citation>
    <scope>NUCLEOTIDE SEQUENCE [LARGE SCALE GENOMIC DNA]</scope>
    <source>
        <strain evidence="2">Clone GOH B32 T37-40</strain>
    </source>
</reference>
<reference evidence="3" key="1">
    <citation type="submission" date="2019-07" db="EMBL/GenBank/DDBJ databases">
        <authorList>
            <person name="Alioto T."/>
            <person name="Alioto T."/>
            <person name="Gomez Garrido J."/>
        </authorList>
    </citation>
    <scope>NUCLEOTIDE SEQUENCE</scope>
</reference>
<keyword evidence="5" id="KW-1185">Reference proteome</keyword>
<keyword evidence="1" id="KW-1133">Transmembrane helix</keyword>
<evidence type="ECO:0000313" key="4">
    <source>
        <dbReference type="Proteomes" id="UP000327085"/>
    </source>
</evidence>
<sequence>MGIIAFGILLRMSVIWLRVVTELLWSTNSLRTLLLERGPLLPLSLPPPPKEILETSLEVEGAPQGPTFYVAACLEYPSNPFGIYWDEILILMASLVLMQQVGCWLLGMPFLVVNILSWPTVLWLLWNTHNSAIFGGVAP</sequence>
<evidence type="ECO:0000313" key="5">
    <source>
        <dbReference type="Proteomes" id="UP001054821"/>
    </source>
</evidence>
<organism evidence="3 4">
    <name type="scientific">Prunus dulcis</name>
    <name type="common">Almond</name>
    <name type="synonym">Amygdalus dulcis</name>
    <dbReference type="NCBI Taxonomy" id="3755"/>
    <lineage>
        <taxon>Eukaryota</taxon>
        <taxon>Viridiplantae</taxon>
        <taxon>Streptophyta</taxon>
        <taxon>Embryophyta</taxon>
        <taxon>Tracheophyta</taxon>
        <taxon>Spermatophyta</taxon>
        <taxon>Magnoliopsida</taxon>
        <taxon>eudicotyledons</taxon>
        <taxon>Gunneridae</taxon>
        <taxon>Pentapetalae</taxon>
        <taxon>rosids</taxon>
        <taxon>fabids</taxon>
        <taxon>Rosales</taxon>
        <taxon>Rosaceae</taxon>
        <taxon>Amygdaloideae</taxon>
        <taxon>Amygdaleae</taxon>
        <taxon>Prunus</taxon>
    </lineage>
</organism>
<dbReference type="Proteomes" id="UP001054821">
    <property type="component" value="Chromosome 2"/>
</dbReference>
<evidence type="ECO:0000256" key="1">
    <source>
        <dbReference type="SAM" id="Phobius"/>
    </source>
</evidence>
<dbReference type="EMBL" id="JAJFAZ020000002">
    <property type="protein sequence ID" value="KAI5343111.1"/>
    <property type="molecule type" value="Genomic_DNA"/>
</dbReference>
<gene>
    <name evidence="3" type="ORF">ALMOND_2B021570</name>
    <name evidence="2" type="ORF">L3X38_010987</name>
</gene>
<keyword evidence="1" id="KW-0812">Transmembrane</keyword>